<reference evidence="2 3" key="1">
    <citation type="journal article" date="2014" name="Agronomy (Basel)">
        <title>A Draft Genome Sequence for Ensete ventricosum, the Drought-Tolerant Tree Against Hunger.</title>
        <authorList>
            <person name="Harrison J."/>
            <person name="Moore K.A."/>
            <person name="Paszkiewicz K."/>
            <person name="Jones T."/>
            <person name="Grant M."/>
            <person name="Ambacheew D."/>
            <person name="Muzemil S."/>
            <person name="Studholme D.J."/>
        </authorList>
    </citation>
    <scope>NUCLEOTIDE SEQUENCE [LARGE SCALE GENOMIC DNA]</scope>
</reference>
<evidence type="ECO:0000256" key="1">
    <source>
        <dbReference type="SAM" id="MobiDB-lite"/>
    </source>
</evidence>
<accession>A0A427AI07</accession>
<evidence type="ECO:0000313" key="3">
    <source>
        <dbReference type="Proteomes" id="UP000287651"/>
    </source>
</evidence>
<gene>
    <name evidence="2" type="ORF">B296_00030777</name>
</gene>
<dbReference type="EMBL" id="AMZH03002345">
    <property type="protein sequence ID" value="RRT75903.1"/>
    <property type="molecule type" value="Genomic_DNA"/>
</dbReference>
<evidence type="ECO:0000313" key="2">
    <source>
        <dbReference type="EMBL" id="RRT75903.1"/>
    </source>
</evidence>
<dbReference type="AlphaFoldDB" id="A0A427AI07"/>
<feature type="non-terminal residue" evidence="2">
    <location>
        <position position="124"/>
    </location>
</feature>
<sequence>MIAWDRRIVMHHHPNTTTPDGEIQDNAGPSNHSAPIVDTIRKFEGELQTKTQSSWSLNLEDKVDLKRAEITPSLESARVLTTDPLFPYRFVPLVPDDIAKIDYQLSISTIDDRLREKLTVDSQL</sequence>
<feature type="region of interest" description="Disordered" evidence="1">
    <location>
        <begin position="13"/>
        <end position="32"/>
    </location>
</feature>
<comment type="caution">
    <text evidence="2">The sequence shown here is derived from an EMBL/GenBank/DDBJ whole genome shotgun (WGS) entry which is preliminary data.</text>
</comment>
<proteinExistence type="predicted"/>
<name>A0A427AI07_ENSVE</name>
<protein>
    <submittedName>
        <fullName evidence="2">Uncharacterized protein</fullName>
    </submittedName>
</protein>
<dbReference type="Proteomes" id="UP000287651">
    <property type="component" value="Unassembled WGS sequence"/>
</dbReference>
<organism evidence="2 3">
    <name type="scientific">Ensete ventricosum</name>
    <name type="common">Abyssinian banana</name>
    <name type="synonym">Musa ensete</name>
    <dbReference type="NCBI Taxonomy" id="4639"/>
    <lineage>
        <taxon>Eukaryota</taxon>
        <taxon>Viridiplantae</taxon>
        <taxon>Streptophyta</taxon>
        <taxon>Embryophyta</taxon>
        <taxon>Tracheophyta</taxon>
        <taxon>Spermatophyta</taxon>
        <taxon>Magnoliopsida</taxon>
        <taxon>Liliopsida</taxon>
        <taxon>Zingiberales</taxon>
        <taxon>Musaceae</taxon>
        <taxon>Ensete</taxon>
    </lineage>
</organism>